<comment type="caution">
    <text evidence="2">The sequence shown here is derived from an EMBL/GenBank/DDBJ whole genome shotgun (WGS) entry which is preliminary data.</text>
</comment>
<evidence type="ECO:0000259" key="1">
    <source>
        <dbReference type="Pfam" id="PF00144"/>
    </source>
</evidence>
<proteinExistence type="predicted"/>
<dbReference type="Gene3D" id="3.40.710.10">
    <property type="entry name" value="DD-peptidase/beta-lactamase superfamily"/>
    <property type="match status" value="1"/>
</dbReference>
<protein>
    <submittedName>
        <fullName evidence="2">Penicillin-binding protein</fullName>
    </submittedName>
</protein>
<dbReference type="RefSeq" id="WP_111144919.1">
    <property type="nucleotide sequence ID" value="NZ_QKRB01000010.1"/>
</dbReference>
<evidence type="ECO:0000313" key="3">
    <source>
        <dbReference type="Proteomes" id="UP000249522"/>
    </source>
</evidence>
<dbReference type="Proteomes" id="UP000249522">
    <property type="component" value="Unassembled WGS sequence"/>
</dbReference>
<dbReference type="InterPro" id="IPR050491">
    <property type="entry name" value="AmpC-like"/>
</dbReference>
<dbReference type="PANTHER" id="PTHR46825">
    <property type="entry name" value="D-ALANYL-D-ALANINE-CARBOXYPEPTIDASE/ENDOPEPTIDASE AMPH"/>
    <property type="match status" value="1"/>
</dbReference>
<sequence>MSTATITNSLHAFLEPLAQERKFSGAILSSMNGRILFSQGYGEANLELGVPNTPQTRFRIGSITKTFTSTAVMQLIGQGLIKLEDTIDRYFPDQQGGTGITIHHLLTHTSGIPSYTADPSMAQWCAQSCTPRELAERFMDRQLEFAPGERYAYSNSGYTLLGLLIEQVSGQPYGEYLKQHIFEPAGMTKTQVDDPGMIIPMRAAGYHTAEDGALLNAPYFDISNAFAAGSILSTVEDMHLWDLALASDALLDASLKEQMFTPYATDSEQGYDYGYGWIIQESPYGRIAAHSGGIPGFTSLLMRFLETGVTLHVLSNILQDINPISQAAADIIHKELNPA</sequence>
<name>A0A2W1LBD5_9BACL</name>
<organism evidence="2 3">
    <name type="scientific">Paenibacillus sambharensis</name>
    <dbReference type="NCBI Taxonomy" id="1803190"/>
    <lineage>
        <taxon>Bacteria</taxon>
        <taxon>Bacillati</taxon>
        <taxon>Bacillota</taxon>
        <taxon>Bacilli</taxon>
        <taxon>Bacillales</taxon>
        <taxon>Paenibacillaceae</taxon>
        <taxon>Paenibacillus</taxon>
    </lineage>
</organism>
<dbReference type="Pfam" id="PF00144">
    <property type="entry name" value="Beta-lactamase"/>
    <property type="match status" value="1"/>
</dbReference>
<reference evidence="2 3" key="1">
    <citation type="submission" date="2018-06" db="EMBL/GenBank/DDBJ databases">
        <title>Paenibacillus imtechensis sp. nov.</title>
        <authorList>
            <person name="Pinnaka A.K."/>
            <person name="Singh H."/>
            <person name="Kaur M."/>
        </authorList>
    </citation>
    <scope>NUCLEOTIDE SEQUENCE [LARGE SCALE GENOMIC DNA]</scope>
    <source>
        <strain evidence="2 3">SMB1</strain>
    </source>
</reference>
<dbReference type="EMBL" id="QKRB01000010">
    <property type="protein sequence ID" value="PZD97558.1"/>
    <property type="molecule type" value="Genomic_DNA"/>
</dbReference>
<dbReference type="SUPFAM" id="SSF56601">
    <property type="entry name" value="beta-lactamase/transpeptidase-like"/>
    <property type="match status" value="1"/>
</dbReference>
<gene>
    <name evidence="2" type="ORF">DNH61_01415</name>
</gene>
<dbReference type="AlphaFoldDB" id="A0A2W1LBD5"/>
<keyword evidence="3" id="KW-1185">Reference proteome</keyword>
<dbReference type="InterPro" id="IPR012338">
    <property type="entry name" value="Beta-lactam/transpept-like"/>
</dbReference>
<dbReference type="PANTHER" id="PTHR46825:SF9">
    <property type="entry name" value="BETA-LACTAMASE-RELATED DOMAIN-CONTAINING PROTEIN"/>
    <property type="match status" value="1"/>
</dbReference>
<feature type="domain" description="Beta-lactamase-related" evidence="1">
    <location>
        <begin position="15"/>
        <end position="319"/>
    </location>
</feature>
<dbReference type="InterPro" id="IPR001466">
    <property type="entry name" value="Beta-lactam-related"/>
</dbReference>
<dbReference type="OrthoDB" id="9803467at2"/>
<evidence type="ECO:0000313" key="2">
    <source>
        <dbReference type="EMBL" id="PZD97558.1"/>
    </source>
</evidence>
<accession>A0A2W1LBD5</accession>